<evidence type="ECO:0000313" key="1">
    <source>
        <dbReference type="EMBL" id="GAA4850804.1"/>
    </source>
</evidence>
<evidence type="ECO:0000313" key="2">
    <source>
        <dbReference type="Proteomes" id="UP001500298"/>
    </source>
</evidence>
<gene>
    <name evidence="1" type="ORF">GCM10023331_39360</name>
</gene>
<organism evidence="1 2">
    <name type="scientific">Algivirga pacifica</name>
    <dbReference type="NCBI Taxonomy" id="1162670"/>
    <lineage>
        <taxon>Bacteria</taxon>
        <taxon>Pseudomonadati</taxon>
        <taxon>Bacteroidota</taxon>
        <taxon>Cytophagia</taxon>
        <taxon>Cytophagales</taxon>
        <taxon>Flammeovirgaceae</taxon>
        <taxon>Algivirga</taxon>
    </lineage>
</organism>
<comment type="caution">
    <text evidence="1">The sequence shown here is derived from an EMBL/GenBank/DDBJ whole genome shotgun (WGS) entry which is preliminary data.</text>
</comment>
<proteinExistence type="predicted"/>
<accession>A0ABP9DRN2</accession>
<name>A0ABP9DRN2_9BACT</name>
<reference evidence="2" key="1">
    <citation type="journal article" date="2019" name="Int. J. Syst. Evol. Microbiol.">
        <title>The Global Catalogue of Microorganisms (GCM) 10K type strain sequencing project: providing services to taxonomists for standard genome sequencing and annotation.</title>
        <authorList>
            <consortium name="The Broad Institute Genomics Platform"/>
            <consortium name="The Broad Institute Genome Sequencing Center for Infectious Disease"/>
            <person name="Wu L."/>
            <person name="Ma J."/>
        </authorList>
    </citation>
    <scope>NUCLEOTIDE SEQUENCE [LARGE SCALE GENOMIC DNA]</scope>
    <source>
        <strain evidence="2">JCM 18326</strain>
    </source>
</reference>
<keyword evidence="2" id="KW-1185">Reference proteome</keyword>
<sequence>MGFYPRLLFEYNPIVSKKEKASTGGFTIVLITSHGFTIYRFSQNLYTPINLCIENSKIYT</sequence>
<dbReference type="Proteomes" id="UP001500298">
    <property type="component" value="Unassembled WGS sequence"/>
</dbReference>
<protein>
    <submittedName>
        <fullName evidence="1">Uncharacterized protein</fullName>
    </submittedName>
</protein>
<dbReference type="EMBL" id="BAABJX010000065">
    <property type="protein sequence ID" value="GAA4850804.1"/>
    <property type="molecule type" value="Genomic_DNA"/>
</dbReference>